<dbReference type="EMBL" id="KQ484695">
    <property type="protein sequence ID" value="KYP34043.1"/>
    <property type="molecule type" value="Genomic_DNA"/>
</dbReference>
<keyword evidence="2" id="KW-1185">Reference proteome</keyword>
<dbReference type="PANTHER" id="PTHR46249">
    <property type="entry name" value="CCHC-TYPE DOMAIN-CONTAINING PROTEIN-RELATED"/>
    <property type="match status" value="1"/>
</dbReference>
<proteinExistence type="predicted"/>
<dbReference type="AlphaFoldDB" id="A0A151QUW8"/>
<sequence>MLFDPIGYNYWDYIDAWNKTFWYQNKTNRHSWLIYFKRNVQYKFPSWFLQWWDFFGPIEEILPTLADEGFKIFKSMYDNQNTWIPADLQFFSSFSLSWILSWQYKFGKAEHPLQPPPLQRNSYVKWWTQFDASRANPQEVRNWFVSNTKYLKIADLETSLFLNQKAKITASLAAAKTKENFSKNLEEILALLKNEGETSKSSLPSSSESTASLDEFYQNEDDCFGINLVEI</sequence>
<dbReference type="OMA" id="WILSWQY"/>
<dbReference type="PANTHER" id="PTHR46249:SF31">
    <property type="entry name" value="AMINOTRANSFERASE-LIKE PLANT MOBILE DOMAIN-CONTAINING PROTEIN"/>
    <property type="match status" value="1"/>
</dbReference>
<evidence type="ECO:0000313" key="2">
    <source>
        <dbReference type="Proteomes" id="UP000075243"/>
    </source>
</evidence>
<reference evidence="1" key="1">
    <citation type="journal article" date="2012" name="Nat. Biotechnol.">
        <title>Draft genome sequence of pigeonpea (Cajanus cajan), an orphan legume crop of resource-poor farmers.</title>
        <authorList>
            <person name="Varshney R.K."/>
            <person name="Chen W."/>
            <person name="Li Y."/>
            <person name="Bharti A.K."/>
            <person name="Saxena R.K."/>
            <person name="Schlueter J.A."/>
            <person name="Donoghue M.T."/>
            <person name="Azam S."/>
            <person name="Fan G."/>
            <person name="Whaley A.M."/>
            <person name="Farmer A.D."/>
            <person name="Sheridan J."/>
            <person name="Iwata A."/>
            <person name="Tuteja R."/>
            <person name="Penmetsa R.V."/>
            <person name="Wu W."/>
            <person name="Upadhyaya H.D."/>
            <person name="Yang S.P."/>
            <person name="Shah T."/>
            <person name="Saxena K.B."/>
            <person name="Michael T."/>
            <person name="McCombie W.R."/>
            <person name="Yang B."/>
            <person name="Zhang G."/>
            <person name="Yang H."/>
            <person name="Wang J."/>
            <person name="Spillane C."/>
            <person name="Cook D.R."/>
            <person name="May G.D."/>
            <person name="Xu X."/>
            <person name="Jackson S.A."/>
        </authorList>
    </citation>
    <scope>NUCLEOTIDE SEQUENCE [LARGE SCALE GENOMIC DNA]</scope>
</reference>
<dbReference type="Proteomes" id="UP000075243">
    <property type="component" value="Unassembled WGS sequence"/>
</dbReference>
<protein>
    <submittedName>
        <fullName evidence="1">Uncharacterized protein</fullName>
    </submittedName>
</protein>
<organism evidence="1 2">
    <name type="scientific">Cajanus cajan</name>
    <name type="common">Pigeon pea</name>
    <name type="synonym">Cajanus indicus</name>
    <dbReference type="NCBI Taxonomy" id="3821"/>
    <lineage>
        <taxon>Eukaryota</taxon>
        <taxon>Viridiplantae</taxon>
        <taxon>Streptophyta</taxon>
        <taxon>Embryophyta</taxon>
        <taxon>Tracheophyta</taxon>
        <taxon>Spermatophyta</taxon>
        <taxon>Magnoliopsida</taxon>
        <taxon>eudicotyledons</taxon>
        <taxon>Gunneridae</taxon>
        <taxon>Pentapetalae</taxon>
        <taxon>rosids</taxon>
        <taxon>fabids</taxon>
        <taxon>Fabales</taxon>
        <taxon>Fabaceae</taxon>
        <taxon>Papilionoideae</taxon>
        <taxon>50 kb inversion clade</taxon>
        <taxon>NPAAA clade</taxon>
        <taxon>indigoferoid/millettioid clade</taxon>
        <taxon>Phaseoleae</taxon>
        <taxon>Cajanus</taxon>
    </lineage>
</organism>
<accession>A0A151QUW8</accession>
<name>A0A151QUW8_CAJCA</name>
<gene>
    <name evidence="1" type="ORF">KK1_045043</name>
</gene>
<evidence type="ECO:0000313" key="1">
    <source>
        <dbReference type="EMBL" id="KYP34043.1"/>
    </source>
</evidence>
<dbReference type="Gramene" id="C.cajan_46368.t">
    <property type="protein sequence ID" value="C.cajan_46368.t.cds1"/>
    <property type="gene ID" value="C.cajan_46368"/>
</dbReference>